<evidence type="ECO:0000313" key="5">
    <source>
        <dbReference type="EMBL" id="GIF80996.1"/>
    </source>
</evidence>
<dbReference type="PANTHER" id="PTHR42834">
    <property type="entry name" value="ENDONUCLEASE/EXONUCLEASE/PHOSPHATASE FAMILY PROTEIN (AFU_ORTHOLOGUE AFUA_3G09210)"/>
    <property type="match status" value="1"/>
</dbReference>
<feature type="domain" description="HYR" evidence="3">
    <location>
        <begin position="203"/>
        <end position="307"/>
    </location>
</feature>
<dbReference type="InterPro" id="IPR003410">
    <property type="entry name" value="HYR_dom"/>
</dbReference>
<dbReference type="PROSITE" id="PS50825">
    <property type="entry name" value="HYR"/>
    <property type="match status" value="1"/>
</dbReference>
<sequence length="1079" mass="111647">MRRTMRAAVVLAVLAGFTAVGPAAVAAPTDLLISEYVEGSSNNKALEFYNGTGSAVDLAAGQYVVQFYFNGATTAGGTVALTGTVADGDVYVLAHASAVAAVLAQADQTSSASFYNGDDAIVLRKGGPAGTVVDSIGQIGTDPGTEWGTGLNSTADNTIRRDAAVTAGDTDPGDAFDPATGWTGYAVDTFDGLGAHSTGGGPVDTPATLTCGGALTVSQGQAGTRTVTATDPDDTIVDLAVTAVSPAPAAGTISRTALTPAGAPGGTASATITADADLPFGAYAVTVTATDTDGTTATCGFTVNVNRVLAVGEVQGATTDAENGVQDRSPLAPATGTGTSSALYDVRGVITQRTLAKTSAGAAQYGFYLQSRNGATDGDPNSSDGIFVFMGAFSSLIGGYVPQVGDEVVLRARVSEYFFMTQLSSASLVRVIESGVTDYAVTNATPPQELAAANRFWERHEGEQLRVRAGSVAASGRDVFGSTADSEIYVLDVDDPLLDRTDPLTRRVYRDAHPMDNDTAHVFDDGNGTRIMLGTTGVKWTAQSVDTLLPPAHTFDVLSADAVGGLNFSFDKYGIQVAAADFGAGADPSANNPPAPAQRDRELAVATYNVENLYDFRDDPFDGCDFLGNSGCPGVSPPFDYVPANAEDYQAHLGALAAQIAGDLHAPDLLLVQEAEDQDICTVTAGALTCGDVNNADGKPDTLQELALAVAAAGGPAYDAAYDRDGADARGIVAGFLYRTDRLSLAAPASVLTAEPGVVYRGEGLAYNTHVQNPKVLNADLPSDVDTSTGVDGSNVFTRAPQVARFTVAAAPGGTESYELWAVSNHYSSTPQARVGQRTEQAAYGAAIVAAIESARPHARVVYGGDLNVFPRPDDPIAMTDSDTPSDQLKPLYDLGLHNLWQDLAAQVPGSAYSYVFQGQAQTLDHLFVNDELYGDLVKIRAAHINADWPAEHDGDGARGASDHDPQVALFRSRARLSVSDATAAEGQPLPFTVTLSRPLSQDLTVCAATVPDSAKVNADFTPYLGCKTIPAGEVSVAFPVETKLDRHAEPAERLYLAAVADPRVVDLADLSGTGTITN</sequence>
<dbReference type="Gene3D" id="3.60.10.10">
    <property type="entry name" value="Endonuclease/exonuclease/phosphatase"/>
    <property type="match status" value="1"/>
</dbReference>
<keyword evidence="2" id="KW-0732">Signal</keyword>
<gene>
    <name evidence="5" type="ORF">Cba03nite_23450</name>
</gene>
<dbReference type="PANTHER" id="PTHR42834:SF1">
    <property type="entry name" value="ENDONUCLEASE_EXONUCLEASE_PHOSPHATASE FAMILY PROTEIN (AFU_ORTHOLOGUE AFUA_3G09210)"/>
    <property type="match status" value="1"/>
</dbReference>
<comment type="caution">
    <text evidence="5">The sequence shown here is derived from an EMBL/GenBank/DDBJ whole genome shotgun (WGS) entry which is preliminary data.</text>
</comment>
<dbReference type="InterPro" id="IPR001322">
    <property type="entry name" value="Lamin_tail_dom"/>
</dbReference>
<dbReference type="EMBL" id="BONF01000011">
    <property type="protein sequence ID" value="GIF80996.1"/>
    <property type="molecule type" value="Genomic_DNA"/>
</dbReference>
<dbReference type="SUPFAM" id="SSF141072">
    <property type="entry name" value="CalX-like"/>
    <property type="match status" value="1"/>
</dbReference>
<evidence type="ECO:0000313" key="6">
    <source>
        <dbReference type="Proteomes" id="UP000601223"/>
    </source>
</evidence>
<dbReference type="PROSITE" id="PS51841">
    <property type="entry name" value="LTD"/>
    <property type="match status" value="1"/>
</dbReference>
<organism evidence="5 6">
    <name type="scientific">Catellatospora bangladeshensis</name>
    <dbReference type="NCBI Taxonomy" id="310355"/>
    <lineage>
        <taxon>Bacteria</taxon>
        <taxon>Bacillati</taxon>
        <taxon>Actinomycetota</taxon>
        <taxon>Actinomycetes</taxon>
        <taxon>Micromonosporales</taxon>
        <taxon>Micromonosporaceae</taxon>
        <taxon>Catellatospora</taxon>
    </lineage>
</organism>
<feature type="domain" description="LTD" evidence="4">
    <location>
        <begin position="19"/>
        <end position="140"/>
    </location>
</feature>
<dbReference type="InterPro" id="IPR038081">
    <property type="entry name" value="CalX-like_sf"/>
</dbReference>
<dbReference type="SUPFAM" id="SSF56219">
    <property type="entry name" value="DNase I-like"/>
    <property type="match status" value="1"/>
</dbReference>
<feature type="chain" id="PRO_5035252108" description="LTD domain-containing protein" evidence="2">
    <location>
        <begin position="27"/>
        <end position="1079"/>
    </location>
</feature>
<dbReference type="InterPro" id="IPR036691">
    <property type="entry name" value="Endo/exonu/phosph_ase_sf"/>
</dbReference>
<accession>A0A8J3NJ17</accession>
<reference evidence="5 6" key="1">
    <citation type="submission" date="2021-01" db="EMBL/GenBank/DDBJ databases">
        <title>Whole genome shotgun sequence of Catellatospora bangladeshensis NBRC 107357.</title>
        <authorList>
            <person name="Komaki H."/>
            <person name="Tamura T."/>
        </authorList>
    </citation>
    <scope>NUCLEOTIDE SEQUENCE [LARGE SCALE GENOMIC DNA]</scope>
    <source>
        <strain evidence="5 6">NBRC 107357</strain>
    </source>
</reference>
<dbReference type="CDD" id="cd04486">
    <property type="entry name" value="YhcR_OBF_like"/>
    <property type="match status" value="1"/>
</dbReference>
<dbReference type="RefSeq" id="WP_203745104.1">
    <property type="nucleotide sequence ID" value="NZ_BONF01000011.1"/>
</dbReference>
<proteinExistence type="predicted"/>
<name>A0A8J3NJ17_9ACTN</name>
<feature type="signal peptide" evidence="2">
    <location>
        <begin position="1"/>
        <end position="26"/>
    </location>
</feature>
<dbReference type="Gene3D" id="2.60.40.2030">
    <property type="match status" value="1"/>
</dbReference>
<evidence type="ECO:0000256" key="2">
    <source>
        <dbReference type="SAM" id="SignalP"/>
    </source>
</evidence>
<keyword evidence="6" id="KW-1185">Reference proteome</keyword>
<dbReference type="AlphaFoldDB" id="A0A8J3NJ17"/>
<evidence type="ECO:0000256" key="1">
    <source>
        <dbReference type="ARBA" id="ARBA00022737"/>
    </source>
</evidence>
<evidence type="ECO:0000259" key="4">
    <source>
        <dbReference type="PROSITE" id="PS51841"/>
    </source>
</evidence>
<dbReference type="Proteomes" id="UP000601223">
    <property type="component" value="Unassembled WGS sequence"/>
</dbReference>
<evidence type="ECO:0008006" key="7">
    <source>
        <dbReference type="Google" id="ProtNLM"/>
    </source>
</evidence>
<evidence type="ECO:0000259" key="3">
    <source>
        <dbReference type="PROSITE" id="PS50825"/>
    </source>
</evidence>
<protein>
    <recommendedName>
        <fullName evidence="7">LTD domain-containing protein</fullName>
    </recommendedName>
</protein>
<keyword evidence="1" id="KW-0677">Repeat</keyword>
<dbReference type="Pfam" id="PF00932">
    <property type="entry name" value="LTD"/>
    <property type="match status" value="1"/>
</dbReference>